<dbReference type="EMBL" id="BAAAQK010000018">
    <property type="protein sequence ID" value="GAA1862499.1"/>
    <property type="molecule type" value="Genomic_DNA"/>
</dbReference>
<evidence type="ECO:0000313" key="1">
    <source>
        <dbReference type="EMBL" id="GAA1862499.1"/>
    </source>
</evidence>
<proteinExistence type="predicted"/>
<protein>
    <submittedName>
        <fullName evidence="1">Uncharacterized protein</fullName>
    </submittedName>
</protein>
<name>A0ABN2NE82_9PSEU</name>
<comment type="caution">
    <text evidence="1">The sequence shown here is derived from an EMBL/GenBank/DDBJ whole genome shotgun (WGS) entry which is preliminary data.</text>
</comment>
<organism evidence="1 2">
    <name type="scientific">Pseudonocardia ailaonensis</name>
    <dbReference type="NCBI Taxonomy" id="367279"/>
    <lineage>
        <taxon>Bacteria</taxon>
        <taxon>Bacillati</taxon>
        <taxon>Actinomycetota</taxon>
        <taxon>Actinomycetes</taxon>
        <taxon>Pseudonocardiales</taxon>
        <taxon>Pseudonocardiaceae</taxon>
        <taxon>Pseudonocardia</taxon>
    </lineage>
</organism>
<accession>A0ABN2NE82</accession>
<evidence type="ECO:0000313" key="2">
    <source>
        <dbReference type="Proteomes" id="UP001500449"/>
    </source>
</evidence>
<sequence>MAPDLSYGSVVTLQCGNAGFLGISAPVRSRPAFARSPENSLVTTWSDPGRANWDKVRWQIVPGSGDRKEGDPVSVGDAVRLRSLAPGGGFPDTAGWVVAGSPLAGPGQFDHRKR</sequence>
<dbReference type="RefSeq" id="WP_344421326.1">
    <property type="nucleotide sequence ID" value="NZ_BAAAQK010000018.1"/>
</dbReference>
<keyword evidence="2" id="KW-1185">Reference proteome</keyword>
<reference evidence="1 2" key="1">
    <citation type="journal article" date="2019" name="Int. J. Syst. Evol. Microbiol.">
        <title>The Global Catalogue of Microorganisms (GCM) 10K type strain sequencing project: providing services to taxonomists for standard genome sequencing and annotation.</title>
        <authorList>
            <consortium name="The Broad Institute Genomics Platform"/>
            <consortium name="The Broad Institute Genome Sequencing Center for Infectious Disease"/>
            <person name="Wu L."/>
            <person name="Ma J."/>
        </authorList>
    </citation>
    <scope>NUCLEOTIDE SEQUENCE [LARGE SCALE GENOMIC DNA]</scope>
    <source>
        <strain evidence="1 2">JCM 16009</strain>
    </source>
</reference>
<dbReference type="Proteomes" id="UP001500449">
    <property type="component" value="Unassembled WGS sequence"/>
</dbReference>
<gene>
    <name evidence="1" type="ORF">GCM10009836_48500</name>
</gene>